<dbReference type="InterPro" id="IPR036259">
    <property type="entry name" value="MFS_trans_sf"/>
</dbReference>
<keyword evidence="4 7" id="KW-0812">Transmembrane</keyword>
<evidence type="ECO:0000313" key="11">
    <source>
        <dbReference type="EMBL" id="CAB4705656.1"/>
    </source>
</evidence>
<feature type="transmembrane region" description="Helical" evidence="7">
    <location>
        <begin position="82"/>
        <end position="102"/>
    </location>
</feature>
<feature type="transmembrane region" description="Helical" evidence="7">
    <location>
        <begin position="108"/>
        <end position="132"/>
    </location>
</feature>
<dbReference type="Pfam" id="PF05977">
    <property type="entry name" value="MFS_3"/>
    <property type="match status" value="1"/>
</dbReference>
<dbReference type="EMBL" id="CAFBPG010000032">
    <property type="protein sequence ID" value="CAB5008678.1"/>
    <property type="molecule type" value="Genomic_DNA"/>
</dbReference>
<proteinExistence type="predicted"/>
<keyword evidence="3" id="KW-1003">Cell membrane</keyword>
<feature type="transmembrane region" description="Helical" evidence="7">
    <location>
        <begin position="177"/>
        <end position="194"/>
    </location>
</feature>
<dbReference type="Gene3D" id="1.20.1250.20">
    <property type="entry name" value="MFS general substrate transporter like domains"/>
    <property type="match status" value="1"/>
</dbReference>
<evidence type="ECO:0000256" key="5">
    <source>
        <dbReference type="ARBA" id="ARBA00022989"/>
    </source>
</evidence>
<dbReference type="EMBL" id="CAFBMI010000038">
    <property type="protein sequence ID" value="CAB4899133.1"/>
    <property type="molecule type" value="Genomic_DNA"/>
</dbReference>
<protein>
    <submittedName>
        <fullName evidence="10">Unannotated protein</fullName>
    </submittedName>
</protein>
<feature type="transmembrane region" description="Helical" evidence="7">
    <location>
        <begin position="313"/>
        <end position="335"/>
    </location>
</feature>
<feature type="transmembrane region" description="Helical" evidence="7">
    <location>
        <begin position="289"/>
        <end position="307"/>
    </location>
</feature>
<dbReference type="GO" id="GO:0005886">
    <property type="term" value="C:plasma membrane"/>
    <property type="evidence" value="ECO:0007669"/>
    <property type="project" value="UniProtKB-SubCell"/>
</dbReference>
<evidence type="ECO:0000256" key="3">
    <source>
        <dbReference type="ARBA" id="ARBA00022475"/>
    </source>
</evidence>
<evidence type="ECO:0000313" key="17">
    <source>
        <dbReference type="EMBL" id="CAB5072205.1"/>
    </source>
</evidence>
<evidence type="ECO:0000313" key="15">
    <source>
        <dbReference type="EMBL" id="CAB4899133.1"/>
    </source>
</evidence>
<dbReference type="EMBL" id="CAFAAR010000039">
    <property type="protein sequence ID" value="CAB4802575.1"/>
    <property type="molecule type" value="Genomic_DNA"/>
</dbReference>
<evidence type="ECO:0000313" key="14">
    <source>
        <dbReference type="EMBL" id="CAB4848140.1"/>
    </source>
</evidence>
<keyword evidence="2" id="KW-0813">Transport</keyword>
<dbReference type="CDD" id="cd06173">
    <property type="entry name" value="MFS_MefA_like"/>
    <property type="match status" value="1"/>
</dbReference>
<comment type="subcellular location">
    <subcellularLocation>
        <location evidence="1">Cell membrane</location>
        <topology evidence="1">Multi-pass membrane protein</topology>
    </subcellularLocation>
</comment>
<dbReference type="AlphaFoldDB" id="A0A6J6LB30"/>
<evidence type="ECO:0000313" key="16">
    <source>
        <dbReference type="EMBL" id="CAB5008678.1"/>
    </source>
</evidence>
<feature type="transmembrane region" description="Helical" evidence="7">
    <location>
        <begin position="50"/>
        <end position="70"/>
    </location>
</feature>
<evidence type="ECO:0000256" key="6">
    <source>
        <dbReference type="ARBA" id="ARBA00023136"/>
    </source>
</evidence>
<dbReference type="InterPro" id="IPR010290">
    <property type="entry name" value="TM_effector"/>
</dbReference>
<evidence type="ECO:0000256" key="7">
    <source>
        <dbReference type="SAM" id="Phobius"/>
    </source>
</evidence>
<evidence type="ECO:0000256" key="2">
    <source>
        <dbReference type="ARBA" id="ARBA00022448"/>
    </source>
</evidence>
<dbReference type="PROSITE" id="PS50850">
    <property type="entry name" value="MFS"/>
    <property type="match status" value="1"/>
</dbReference>
<feature type="transmembrane region" description="Helical" evidence="7">
    <location>
        <begin position="347"/>
        <end position="367"/>
    </location>
</feature>
<keyword evidence="5 7" id="KW-1133">Transmembrane helix</keyword>
<evidence type="ECO:0000313" key="13">
    <source>
        <dbReference type="EMBL" id="CAB4802575.1"/>
    </source>
</evidence>
<dbReference type="GO" id="GO:0022857">
    <property type="term" value="F:transmembrane transporter activity"/>
    <property type="evidence" value="ECO:0007669"/>
    <property type="project" value="InterPro"/>
</dbReference>
<accession>A0A6J6LB30</accession>
<evidence type="ECO:0000256" key="4">
    <source>
        <dbReference type="ARBA" id="ARBA00022692"/>
    </source>
</evidence>
<evidence type="ECO:0000313" key="10">
    <source>
        <dbReference type="EMBL" id="CAB4657689.1"/>
    </source>
</evidence>
<keyword evidence="6 7" id="KW-0472">Membrane</keyword>
<sequence>MQIDPNGNWRAFRHRNFRILFASNAVSNIGSWAQRIAQDWLVLELTHSGTYLGIVTGLQFAPVLFFSLHGGALGDRFDKRKVLVITNLGGGIASAILGLLVITHNIQIWHIFLLAFALGVSSAVDAPVRMAFSAEVVGKDDVPNAVSLNSANFNSGRIIGPALSGLSIAAFGTGPSFILNAFSYAIIIFGLLKLRKSEFFSMPRGTGTANVREGMRYVIARPDLYAIMIVVFFTATFGLNFQIFNAMMATEVFHRGAASFGLLGTALAVGALSGALLSARLEGYRKAIYIIYASITFDISLIVLAFMPTYLLYALWLPVCGVTALTTMIAANSLMQFNSDPVVRGRVMGIYLFVFMGGTPFVSPLVGAMSEQFGARTTIIIGGVIPVLASLVVLSKYRNRVEVPQDFSIDVVLPTAYENKG</sequence>
<name>A0A6J6LB30_9ZZZZ</name>
<dbReference type="SUPFAM" id="SSF103473">
    <property type="entry name" value="MFS general substrate transporter"/>
    <property type="match status" value="1"/>
</dbReference>
<feature type="domain" description="Major facilitator superfamily (MFS) profile" evidence="8">
    <location>
        <begin position="1"/>
        <end position="401"/>
    </location>
</feature>
<dbReference type="EMBL" id="CAEZXT010000086">
    <property type="protein sequence ID" value="CAB4705656.1"/>
    <property type="molecule type" value="Genomic_DNA"/>
</dbReference>
<reference evidence="10" key="1">
    <citation type="submission" date="2020-05" db="EMBL/GenBank/DDBJ databases">
        <authorList>
            <person name="Chiriac C."/>
            <person name="Salcher M."/>
            <person name="Ghai R."/>
            <person name="Kavagutti S V."/>
        </authorList>
    </citation>
    <scope>NUCLEOTIDE SEQUENCE</scope>
</reference>
<evidence type="ECO:0000313" key="9">
    <source>
        <dbReference type="EMBL" id="CAB4588383.1"/>
    </source>
</evidence>
<evidence type="ECO:0000313" key="12">
    <source>
        <dbReference type="EMBL" id="CAB4779178.1"/>
    </source>
</evidence>
<gene>
    <name evidence="9" type="ORF">UFOPK1773_00673</name>
    <name evidence="10" type="ORF">UFOPK2288_00226</name>
    <name evidence="11" type="ORF">UFOPK2589_01070</name>
    <name evidence="12" type="ORF">UFOPK2931_00655</name>
    <name evidence="13" type="ORF">UFOPK3056_00586</name>
    <name evidence="14" type="ORF">UFOPK3287_00254</name>
    <name evidence="15" type="ORF">UFOPK3558_00587</name>
    <name evidence="16" type="ORF">UFOPK4074_00520</name>
    <name evidence="17" type="ORF">UFOPK4372_00569</name>
</gene>
<evidence type="ECO:0000256" key="1">
    <source>
        <dbReference type="ARBA" id="ARBA00004651"/>
    </source>
</evidence>
<dbReference type="EMBL" id="CAEZUA010000036">
    <property type="protein sequence ID" value="CAB4588383.1"/>
    <property type="molecule type" value="Genomic_DNA"/>
</dbReference>
<evidence type="ECO:0000259" key="8">
    <source>
        <dbReference type="PROSITE" id="PS50850"/>
    </source>
</evidence>
<feature type="transmembrane region" description="Helical" evidence="7">
    <location>
        <begin position="373"/>
        <end position="394"/>
    </location>
</feature>
<feature type="transmembrane region" description="Helical" evidence="7">
    <location>
        <begin position="224"/>
        <end position="244"/>
    </location>
</feature>
<feature type="transmembrane region" description="Helical" evidence="7">
    <location>
        <begin position="256"/>
        <end position="277"/>
    </location>
</feature>
<organism evidence="10">
    <name type="scientific">freshwater metagenome</name>
    <dbReference type="NCBI Taxonomy" id="449393"/>
    <lineage>
        <taxon>unclassified sequences</taxon>
        <taxon>metagenomes</taxon>
        <taxon>ecological metagenomes</taxon>
    </lineage>
</organism>
<dbReference type="EMBL" id="CAEZZZ010000031">
    <property type="protein sequence ID" value="CAB4779178.1"/>
    <property type="molecule type" value="Genomic_DNA"/>
</dbReference>
<dbReference type="EMBL" id="CAFBQZ010000032">
    <property type="protein sequence ID" value="CAB5072205.1"/>
    <property type="molecule type" value="Genomic_DNA"/>
</dbReference>
<dbReference type="EMBL" id="CAFBJH010000008">
    <property type="protein sequence ID" value="CAB4848140.1"/>
    <property type="molecule type" value="Genomic_DNA"/>
</dbReference>
<dbReference type="InterPro" id="IPR020846">
    <property type="entry name" value="MFS_dom"/>
</dbReference>
<dbReference type="PANTHER" id="PTHR23513">
    <property type="entry name" value="INTEGRAL MEMBRANE EFFLUX PROTEIN-RELATED"/>
    <property type="match status" value="1"/>
</dbReference>
<dbReference type="EMBL" id="CAEZWS010000006">
    <property type="protein sequence ID" value="CAB4657689.1"/>
    <property type="molecule type" value="Genomic_DNA"/>
</dbReference>
<dbReference type="PANTHER" id="PTHR23513:SF11">
    <property type="entry name" value="STAPHYLOFERRIN A TRANSPORTER"/>
    <property type="match status" value="1"/>
</dbReference>